<dbReference type="InterPro" id="IPR001876">
    <property type="entry name" value="Znf_RanBP2"/>
</dbReference>
<dbReference type="OrthoDB" id="448399at2759"/>
<dbReference type="InterPro" id="IPR036443">
    <property type="entry name" value="Znf_RanBP2_sf"/>
</dbReference>
<keyword evidence="2" id="KW-0479">Metal-binding</keyword>
<dbReference type="SMART" id="SM00547">
    <property type="entry name" value="ZnF_RBZ"/>
    <property type="match status" value="1"/>
</dbReference>
<reference evidence="8" key="1">
    <citation type="submission" date="2025-08" db="UniProtKB">
        <authorList>
            <consortium name="RefSeq"/>
        </authorList>
    </citation>
    <scope>IDENTIFICATION</scope>
    <source>
        <tissue evidence="8">Spleen</tissue>
    </source>
</reference>
<keyword evidence="7" id="KW-1185">Reference proteome</keyword>
<dbReference type="PROSITE" id="PS50199">
    <property type="entry name" value="ZF_RANBP2_2"/>
    <property type="match status" value="1"/>
</dbReference>
<dbReference type="PROSITE" id="PS01358">
    <property type="entry name" value="ZF_RANBP2_1"/>
    <property type="match status" value="1"/>
</dbReference>
<proteinExistence type="inferred from homology"/>
<dbReference type="GO" id="GO:0003729">
    <property type="term" value="F:mRNA binding"/>
    <property type="evidence" value="ECO:0007669"/>
    <property type="project" value="TreeGrafter"/>
</dbReference>
<dbReference type="GO" id="GO:0008270">
    <property type="term" value="F:zinc ion binding"/>
    <property type="evidence" value="ECO:0007669"/>
    <property type="project" value="UniProtKB-KW"/>
</dbReference>
<dbReference type="Proteomes" id="UP000504623">
    <property type="component" value="Unplaced"/>
</dbReference>
<dbReference type="RefSeq" id="XP_006871126.1">
    <property type="nucleotide sequence ID" value="XM_006871064.1"/>
</dbReference>
<dbReference type="PANTHER" id="PTHR23111">
    <property type="entry name" value="ZINC FINGER PROTEIN"/>
    <property type="match status" value="1"/>
</dbReference>
<dbReference type="PANTHER" id="PTHR23111:SF64">
    <property type="entry name" value="TESTIS-EXPRESSED PROTEIN 13A"/>
    <property type="match status" value="1"/>
</dbReference>
<evidence type="ECO:0000256" key="5">
    <source>
        <dbReference type="PROSITE-ProRule" id="PRU00322"/>
    </source>
</evidence>
<keyword evidence="3 5" id="KW-0863">Zinc-finger</keyword>
<dbReference type="Pfam" id="PF15186">
    <property type="entry name" value="TEX13"/>
    <property type="match status" value="1"/>
</dbReference>
<evidence type="ECO:0000313" key="8">
    <source>
        <dbReference type="RefSeq" id="XP_006871126.1"/>
    </source>
</evidence>
<gene>
    <name evidence="8" type="primary">LOC102838767</name>
</gene>
<evidence type="ECO:0000256" key="3">
    <source>
        <dbReference type="ARBA" id="ARBA00022771"/>
    </source>
</evidence>
<protein>
    <submittedName>
        <fullName evidence="8">Testis-expressed sequence 13A protein-like</fullName>
    </submittedName>
</protein>
<organism evidence="7 8">
    <name type="scientific">Chrysochloris asiatica</name>
    <name type="common">Cape golden mole</name>
    <dbReference type="NCBI Taxonomy" id="185453"/>
    <lineage>
        <taxon>Eukaryota</taxon>
        <taxon>Metazoa</taxon>
        <taxon>Chordata</taxon>
        <taxon>Craniata</taxon>
        <taxon>Vertebrata</taxon>
        <taxon>Euteleostomi</taxon>
        <taxon>Mammalia</taxon>
        <taxon>Eutheria</taxon>
        <taxon>Afrotheria</taxon>
        <taxon>Chrysochloridae</taxon>
        <taxon>Chrysochlorinae</taxon>
        <taxon>Chrysochloris</taxon>
    </lineage>
</organism>
<sequence length="356" mass="39622">MALNPEDPFGGFQHAEVVAFINRKIRGHVKGPEFYLENMSLPWEEVEDKLRGILEDSDVPSDAKEACAWGSLALGIGFACRQSQLQGRKVQWLQDFAKLHRSKAQSLAADLRELTVQQELERKEAAFHLQLLQNSLAEQNQLKWKLLLSEMQHITESATDAEAGTEGKVKEKEVKKVAVDTAGPTPTITTAAAAATSPATNAATSPATNETQIQLFEAREETKNTSERKREGKLRSVDTSTLYISGGVRSKPTLSLVPITAQPPASFAYSLTSLPRLPIPLPPIVAPPQMAPFWPEAGTRGINPQEPHRGRRDFGFHHQRGPRPGDWQCPWCKAMNFAWRDICFRCGRGIWLQNFH</sequence>
<evidence type="ECO:0000313" key="7">
    <source>
        <dbReference type="Proteomes" id="UP000504623"/>
    </source>
</evidence>
<dbReference type="SUPFAM" id="SSF90209">
    <property type="entry name" value="Ran binding protein zinc finger-like"/>
    <property type="match status" value="1"/>
</dbReference>
<dbReference type="GeneID" id="102838767"/>
<dbReference type="Pfam" id="PF00641">
    <property type="entry name" value="Zn_ribbon_RanBP"/>
    <property type="match status" value="1"/>
</dbReference>
<feature type="domain" description="RanBP2-type" evidence="6">
    <location>
        <begin position="323"/>
        <end position="347"/>
    </location>
</feature>
<evidence type="ECO:0000259" key="6">
    <source>
        <dbReference type="PROSITE" id="PS50199"/>
    </source>
</evidence>
<evidence type="ECO:0000256" key="4">
    <source>
        <dbReference type="ARBA" id="ARBA00022833"/>
    </source>
</evidence>
<dbReference type="InterPro" id="IPR028193">
    <property type="entry name" value="TEX13A-D_N"/>
</dbReference>
<evidence type="ECO:0000256" key="1">
    <source>
        <dbReference type="ARBA" id="ARBA00008287"/>
    </source>
</evidence>
<name>A0A9B0WX28_CHRAS</name>
<keyword evidence="4" id="KW-0862">Zinc</keyword>
<evidence type="ECO:0000256" key="2">
    <source>
        <dbReference type="ARBA" id="ARBA00022723"/>
    </source>
</evidence>
<comment type="similarity">
    <text evidence="1">Belongs to the TEX13 family.</text>
</comment>
<dbReference type="Gene3D" id="4.10.1060.10">
    <property type="entry name" value="Zinc finger, RanBP2-type"/>
    <property type="match status" value="1"/>
</dbReference>
<accession>A0A9B0WX28</accession>
<dbReference type="AlphaFoldDB" id="A0A9B0WX28"/>